<dbReference type="PANTHER" id="PTHR43364:SF4">
    <property type="entry name" value="NAD(P)-LINKED OXIDOREDUCTASE SUPERFAMILY PROTEIN"/>
    <property type="match status" value="1"/>
</dbReference>
<protein>
    <recommendedName>
        <fullName evidence="2">NADP-dependent oxidoreductase domain-containing protein</fullName>
    </recommendedName>
</protein>
<evidence type="ECO:0000313" key="3">
    <source>
        <dbReference type="EMBL" id="CCK74926.1"/>
    </source>
</evidence>
<accession>R4YKA3</accession>
<dbReference type="HOGENOM" id="CLU_023205_2_0_6"/>
<dbReference type="KEGG" id="oai:OLEAN_C07500"/>
<dbReference type="CDD" id="cd19094">
    <property type="entry name" value="AKR_Tas-like"/>
    <property type="match status" value="1"/>
</dbReference>
<dbReference type="InterPro" id="IPR023210">
    <property type="entry name" value="NADP_OxRdtase_dom"/>
</dbReference>
<keyword evidence="4" id="KW-1185">Reference proteome</keyword>
<dbReference type="GO" id="GO:0016491">
    <property type="term" value="F:oxidoreductase activity"/>
    <property type="evidence" value="ECO:0007669"/>
    <property type="project" value="UniProtKB-KW"/>
</dbReference>
<name>R4YKA3_OLEAN</name>
<dbReference type="PANTHER" id="PTHR43364">
    <property type="entry name" value="NADH-SPECIFIC METHYLGLYOXAL REDUCTASE-RELATED"/>
    <property type="match status" value="1"/>
</dbReference>
<dbReference type="Proteomes" id="UP000032749">
    <property type="component" value="Chromosome"/>
</dbReference>
<evidence type="ECO:0000256" key="1">
    <source>
        <dbReference type="ARBA" id="ARBA00023002"/>
    </source>
</evidence>
<dbReference type="Gene3D" id="3.20.20.100">
    <property type="entry name" value="NADP-dependent oxidoreductase domain"/>
    <property type="match status" value="1"/>
</dbReference>
<dbReference type="SUPFAM" id="SSF51430">
    <property type="entry name" value="NAD(P)-linked oxidoreductase"/>
    <property type="match status" value="1"/>
</dbReference>
<dbReference type="InterPro" id="IPR036812">
    <property type="entry name" value="NAD(P)_OxRdtase_dom_sf"/>
</dbReference>
<organism evidence="3 4">
    <name type="scientific">Oleispira antarctica RB-8</name>
    <dbReference type="NCBI Taxonomy" id="698738"/>
    <lineage>
        <taxon>Bacteria</taxon>
        <taxon>Pseudomonadati</taxon>
        <taxon>Pseudomonadota</taxon>
        <taxon>Gammaproteobacteria</taxon>
        <taxon>Oceanospirillales</taxon>
        <taxon>Oceanospirillaceae</taxon>
        <taxon>Oleispira</taxon>
    </lineage>
</organism>
<sequence length="346" mass="39152">MEYRKLGRTGLDISLIGLGTMTWGLQNTQVEGFEQMDYALERGINFFDTAEMYAVPPSPDTFGKTEAIIGNWFKERGARDKVILASKIAGPGLPWVREGKNHIDKANILAAVEGSLNRLKTDYIDLYQLHWPNRGAYHFGKMWDFAPEFDPQAEEDNFLECLHVFQGLIKDGKIRHIGLSNETAWGMTKWLQLAKEHDLPRIASIQNEYSLLCRNFEPDLSEIALSEDCGLLAWSPLTRGILSGKYLNGAKPKGTRLTIETRVEHRQTLDVDAATVAYIDLAQRYDLDPCQMALAFVNRQPFVSSTLIGATTMEQLKSNIDSIDITLSDEVLSEIQTIRRQYPMLF</sequence>
<evidence type="ECO:0000313" key="4">
    <source>
        <dbReference type="Proteomes" id="UP000032749"/>
    </source>
</evidence>
<reference evidence="3 4" key="1">
    <citation type="journal article" date="2013" name="Nat. Commun.">
        <title>Genome sequence and functional genomic analysis of the oil-degrading bacterium Oleispira antarctica.</title>
        <authorList>
            <person name="Kube M."/>
            <person name="Chernikova T.N."/>
            <person name="Al-Ramahi Y."/>
            <person name="Beloqui A."/>
            <person name="Lopez-Cortez N."/>
            <person name="Guazzaroni M.E."/>
            <person name="Heipieper H.J."/>
            <person name="Klages S."/>
            <person name="Kotsyurbenko O.R."/>
            <person name="Langer I."/>
            <person name="Nechitaylo T.Y."/>
            <person name="Lunsdorf H."/>
            <person name="Fernandez M."/>
            <person name="Juarez S."/>
            <person name="Ciordia S."/>
            <person name="Singer A."/>
            <person name="Kagan O."/>
            <person name="Egorova O."/>
            <person name="Petit P.A."/>
            <person name="Stogios P."/>
            <person name="Kim Y."/>
            <person name="Tchigvintsev A."/>
            <person name="Flick R."/>
            <person name="Denaro R."/>
            <person name="Genovese M."/>
            <person name="Albar J.P."/>
            <person name="Reva O.N."/>
            <person name="Martinez-Gomariz M."/>
            <person name="Tran H."/>
            <person name="Ferrer M."/>
            <person name="Savchenko A."/>
            <person name="Yakunin A.F."/>
            <person name="Yakimov M.M."/>
            <person name="Golyshina O.V."/>
            <person name="Reinhardt R."/>
            <person name="Golyshin P.N."/>
        </authorList>
    </citation>
    <scope>NUCLEOTIDE SEQUENCE [LARGE SCALE GENOMIC DNA]</scope>
</reference>
<dbReference type="STRING" id="698738.OLEAN_C07500"/>
<dbReference type="Pfam" id="PF00248">
    <property type="entry name" value="Aldo_ket_red"/>
    <property type="match status" value="1"/>
</dbReference>
<dbReference type="AlphaFoldDB" id="R4YKA3"/>
<proteinExistence type="predicted"/>
<keyword evidence="1" id="KW-0560">Oxidoreductase</keyword>
<dbReference type="EMBL" id="FO203512">
    <property type="protein sequence ID" value="CCK74926.1"/>
    <property type="molecule type" value="Genomic_DNA"/>
</dbReference>
<evidence type="ECO:0000259" key="2">
    <source>
        <dbReference type="Pfam" id="PF00248"/>
    </source>
</evidence>
<dbReference type="PATRIC" id="fig|698738.3.peg.777"/>
<gene>
    <name evidence="3" type="ORF">OLEAN_C07500</name>
</gene>
<feature type="domain" description="NADP-dependent oxidoreductase" evidence="2">
    <location>
        <begin position="16"/>
        <end position="338"/>
    </location>
</feature>
<dbReference type="InterPro" id="IPR050523">
    <property type="entry name" value="AKR_Detox_Biosynth"/>
</dbReference>
<dbReference type="OrthoDB" id="9772407at2"/>